<dbReference type="GO" id="GO:0005525">
    <property type="term" value="F:GTP binding"/>
    <property type="evidence" value="ECO:0007669"/>
    <property type="project" value="UniProtKB-UniRule"/>
</dbReference>
<reference evidence="11 12" key="1">
    <citation type="journal article" date="2014" name="Genome Biol. Evol.">
        <title>Molecular evolution of the substrate utilization strategies and putative virulence factors in mosquito-associated Spiroplasma species.</title>
        <authorList>
            <person name="Chang T.H."/>
            <person name="Lo W.S."/>
            <person name="Ku C."/>
            <person name="Chen L.L."/>
            <person name="Kuo C.H."/>
        </authorList>
    </citation>
    <scope>NUCLEOTIDE SEQUENCE [LARGE SCALE GENOMIC DNA]</scope>
    <source>
        <strain evidence="11">Ar-1343</strain>
    </source>
</reference>
<accession>W6AIY9</accession>
<comment type="subcellular location">
    <subcellularLocation>
        <location evidence="9">Cytoplasm</location>
    </subcellularLocation>
    <text evidence="9">The SRP-RNC complex is targeted to the cytoplasmic membrane.</text>
</comment>
<dbReference type="InterPro" id="IPR013822">
    <property type="entry name" value="Signal_recog_particl_SRP54_hlx"/>
</dbReference>
<evidence type="ECO:0000259" key="10">
    <source>
        <dbReference type="PROSITE" id="PS00300"/>
    </source>
</evidence>
<dbReference type="AlphaFoldDB" id="W6AIY9"/>
<dbReference type="SMART" id="SM00962">
    <property type="entry name" value="SRP54"/>
    <property type="match status" value="1"/>
</dbReference>
<dbReference type="GO" id="GO:0003924">
    <property type="term" value="F:GTPase activity"/>
    <property type="evidence" value="ECO:0007669"/>
    <property type="project" value="UniProtKB-UniRule"/>
</dbReference>
<dbReference type="PANTHER" id="PTHR11564">
    <property type="entry name" value="SIGNAL RECOGNITION PARTICLE 54K PROTEIN SRP54"/>
    <property type="match status" value="1"/>
</dbReference>
<dbReference type="InterPro" id="IPR027417">
    <property type="entry name" value="P-loop_NTPase"/>
</dbReference>
<evidence type="ECO:0000256" key="5">
    <source>
        <dbReference type="ARBA" id="ARBA00023134"/>
    </source>
</evidence>
<dbReference type="Gene3D" id="1.10.260.30">
    <property type="entry name" value="Signal recognition particle, SRP54 subunit, M-domain"/>
    <property type="match status" value="1"/>
</dbReference>
<dbReference type="OrthoDB" id="9804720at2"/>
<feature type="binding site" evidence="9">
    <location>
        <begin position="248"/>
        <end position="251"/>
    </location>
    <ligand>
        <name>GTP</name>
        <dbReference type="ChEBI" id="CHEBI:37565"/>
    </ligand>
</feature>
<dbReference type="CDD" id="cd18539">
    <property type="entry name" value="SRP_G"/>
    <property type="match status" value="1"/>
</dbReference>
<dbReference type="Gene3D" id="3.40.50.300">
    <property type="entry name" value="P-loop containing nucleotide triphosphate hydrolases"/>
    <property type="match status" value="1"/>
</dbReference>
<dbReference type="EMBL" id="CP006934">
    <property type="protein sequence ID" value="AHI53674.1"/>
    <property type="molecule type" value="Genomic_DNA"/>
</dbReference>
<dbReference type="HOGENOM" id="CLU_009301_6_0_14"/>
<evidence type="ECO:0000256" key="8">
    <source>
        <dbReference type="ARBA" id="ARBA00048027"/>
    </source>
</evidence>
<dbReference type="GO" id="GO:0008312">
    <property type="term" value="F:7S RNA binding"/>
    <property type="evidence" value="ECO:0007669"/>
    <property type="project" value="InterPro"/>
</dbReference>
<dbReference type="HAMAP" id="MF_00306">
    <property type="entry name" value="SRP54"/>
    <property type="match status" value="1"/>
</dbReference>
<dbReference type="InterPro" id="IPR000897">
    <property type="entry name" value="SRP54_GTPase_dom"/>
</dbReference>
<comment type="similarity">
    <text evidence="1 9">Belongs to the GTP-binding SRP family. SRP54 subfamily.</text>
</comment>
<organism evidence="11 12">
    <name type="scientific">Spiroplasma sabaudiense Ar-1343</name>
    <dbReference type="NCBI Taxonomy" id="1276257"/>
    <lineage>
        <taxon>Bacteria</taxon>
        <taxon>Bacillati</taxon>
        <taxon>Mycoplasmatota</taxon>
        <taxon>Mollicutes</taxon>
        <taxon>Entomoplasmatales</taxon>
        <taxon>Spiroplasmataceae</taxon>
        <taxon>Spiroplasma</taxon>
    </lineage>
</organism>
<dbReference type="RefSeq" id="WP_025250810.1">
    <property type="nucleotide sequence ID" value="NZ_CP006934.1"/>
</dbReference>
<proteinExistence type="inferred from homology"/>
<name>W6AIY9_9MOLU</name>
<dbReference type="eggNOG" id="COG0541">
    <property type="taxonomic scope" value="Bacteria"/>
</dbReference>
<keyword evidence="5 9" id="KW-0342">GTP-binding</keyword>
<dbReference type="EC" id="3.6.5.4" evidence="9"/>
<dbReference type="InterPro" id="IPR036891">
    <property type="entry name" value="Signal_recog_part_SRP54_M_sf"/>
</dbReference>
<feature type="domain" description="SRP54-type proteins GTP-binding" evidence="10">
    <location>
        <begin position="269"/>
        <end position="282"/>
    </location>
</feature>
<evidence type="ECO:0000256" key="7">
    <source>
        <dbReference type="ARBA" id="ARBA00023274"/>
    </source>
</evidence>
<dbReference type="InterPro" id="IPR042101">
    <property type="entry name" value="SRP54_N_sf"/>
</dbReference>
<feature type="binding site" evidence="9">
    <location>
        <begin position="190"/>
        <end position="194"/>
    </location>
    <ligand>
        <name>GTP</name>
        <dbReference type="ChEBI" id="CHEBI:37565"/>
    </ligand>
</feature>
<keyword evidence="3 9" id="KW-0378">Hydrolase</keyword>
<dbReference type="Proteomes" id="UP000019265">
    <property type="component" value="Chromosome"/>
</dbReference>
<evidence type="ECO:0000256" key="4">
    <source>
        <dbReference type="ARBA" id="ARBA00022884"/>
    </source>
</evidence>
<comment type="catalytic activity">
    <reaction evidence="8 9">
        <text>GTP + H2O = GDP + phosphate + H(+)</text>
        <dbReference type="Rhea" id="RHEA:19669"/>
        <dbReference type="ChEBI" id="CHEBI:15377"/>
        <dbReference type="ChEBI" id="CHEBI:15378"/>
        <dbReference type="ChEBI" id="CHEBI:37565"/>
        <dbReference type="ChEBI" id="CHEBI:43474"/>
        <dbReference type="ChEBI" id="CHEBI:58189"/>
        <dbReference type="EC" id="3.6.5.4"/>
    </reaction>
</comment>
<dbReference type="NCBIfam" id="TIGR00959">
    <property type="entry name" value="ffh"/>
    <property type="match status" value="1"/>
</dbReference>
<dbReference type="InterPro" id="IPR004125">
    <property type="entry name" value="Signal_recog_particle_SRP54_M"/>
</dbReference>
<sequence>MGFGDFLANRMKKSIEKNMRKSTLTEDNIKDTLREIRLTLIEADVNLEVVKSFIKKIEAKATGQYIAEGVRADQQMVKLVHEELTEILGKVNKGLEISKRPSVIMMVGLQGAGKTTSVGKLAHLIDKKYNKKALMVGLDIYRPGAIDQLVEIGAKNNIATFERGKNDPIKTAKESIEYAQKEDFDVVILDTSGRLQIDKPLMKELNEIRKATSPQEILIVVDGMTGQDIINVTSEFNDLLKLSGVIVTKLDGDARGGATLSITSMTKLPVKFIGEGEGISALSEFHPKRMADRILGMGDVDTLFEKAVEVVDQRTMEKTMKRMFMGQFDLEDLRNQLAQVAKMGNLGGVMKMIPGAQKISESQLEAAQKKLFTANILMNSMTLKERREPRVLKAINRKNRIIKGSGRTEKEYNELLQQFDKGKKQVMEMTKQLKSGRMPNLKGMGGKGFGGGMF</sequence>
<keyword evidence="4 9" id="KW-0694">RNA-binding</keyword>
<dbReference type="SUPFAM" id="SSF52540">
    <property type="entry name" value="P-loop containing nucleoside triphosphate hydrolases"/>
    <property type="match status" value="1"/>
</dbReference>
<evidence type="ECO:0000256" key="1">
    <source>
        <dbReference type="ARBA" id="ARBA00005450"/>
    </source>
</evidence>
<dbReference type="InterPro" id="IPR022941">
    <property type="entry name" value="SRP54"/>
</dbReference>
<dbReference type="SUPFAM" id="SSF47446">
    <property type="entry name" value="Signal peptide-binding domain"/>
    <property type="match status" value="1"/>
</dbReference>
<dbReference type="PANTHER" id="PTHR11564:SF5">
    <property type="entry name" value="SIGNAL RECOGNITION PARTICLE SUBUNIT SRP54"/>
    <property type="match status" value="1"/>
</dbReference>
<feature type="binding site" evidence="9">
    <location>
        <begin position="108"/>
        <end position="115"/>
    </location>
    <ligand>
        <name>GTP</name>
        <dbReference type="ChEBI" id="CHEBI:37565"/>
    </ligand>
</feature>
<dbReference type="InterPro" id="IPR004780">
    <property type="entry name" value="SRP"/>
</dbReference>
<gene>
    <name evidence="9 11" type="primary">ffh</name>
    <name evidence="11" type="ORF">SSABA_v1c02620</name>
</gene>
<dbReference type="GO" id="GO:0048500">
    <property type="term" value="C:signal recognition particle"/>
    <property type="evidence" value="ECO:0007669"/>
    <property type="project" value="UniProtKB-UniRule"/>
</dbReference>
<protein>
    <recommendedName>
        <fullName evidence="9">Signal recognition particle protein</fullName>
        <ecNumber evidence="9">3.6.5.4</ecNumber>
    </recommendedName>
    <alternativeName>
        <fullName evidence="9">Fifty-four homolog</fullName>
    </alternativeName>
</protein>
<evidence type="ECO:0000256" key="2">
    <source>
        <dbReference type="ARBA" id="ARBA00022741"/>
    </source>
</evidence>
<dbReference type="Gene3D" id="1.20.120.140">
    <property type="entry name" value="Signal recognition particle SRP54, nucleotide-binding domain"/>
    <property type="match status" value="1"/>
</dbReference>
<comment type="subunit">
    <text evidence="9">Part of the signal recognition particle protein translocation system, which is composed of SRP and FtsY.</text>
</comment>
<dbReference type="PROSITE" id="PS00300">
    <property type="entry name" value="SRP54"/>
    <property type="match status" value="1"/>
</dbReference>
<comment type="function">
    <text evidence="9">Involved in targeting and insertion of nascent membrane proteins into the cytoplasmic membrane. Binds to the hydrophobic signal sequence of the ribosome-nascent chain (RNC) as it emerges from the ribosomes. The SRP-RNC complex is then targeted to the cytoplasmic membrane where it interacts with the SRP receptor FtsY.</text>
</comment>
<keyword evidence="9" id="KW-0963">Cytoplasm</keyword>
<dbReference type="PATRIC" id="fig|1276257.3.peg.268"/>
<dbReference type="InterPro" id="IPR003593">
    <property type="entry name" value="AAA+_ATPase"/>
</dbReference>
<dbReference type="Pfam" id="PF02881">
    <property type="entry name" value="SRP54_N"/>
    <property type="match status" value="1"/>
</dbReference>
<keyword evidence="12" id="KW-1185">Reference proteome</keyword>
<dbReference type="KEGG" id="ssab:SSABA_v1c02620"/>
<keyword evidence="2 9" id="KW-0547">Nucleotide-binding</keyword>
<evidence type="ECO:0000313" key="11">
    <source>
        <dbReference type="EMBL" id="AHI53674.1"/>
    </source>
</evidence>
<evidence type="ECO:0000256" key="9">
    <source>
        <dbReference type="HAMAP-Rule" id="MF_00306"/>
    </source>
</evidence>
<dbReference type="Pfam" id="PF02978">
    <property type="entry name" value="SRP_SPB"/>
    <property type="match status" value="1"/>
</dbReference>
<evidence type="ECO:0000256" key="3">
    <source>
        <dbReference type="ARBA" id="ARBA00022801"/>
    </source>
</evidence>
<dbReference type="GO" id="GO:0006614">
    <property type="term" value="P:SRP-dependent cotranslational protein targeting to membrane"/>
    <property type="evidence" value="ECO:0007669"/>
    <property type="project" value="InterPro"/>
</dbReference>
<dbReference type="STRING" id="1276257.SSABA_v1c02620"/>
<dbReference type="SMART" id="SM00382">
    <property type="entry name" value="AAA"/>
    <property type="match status" value="1"/>
</dbReference>
<evidence type="ECO:0000256" key="6">
    <source>
        <dbReference type="ARBA" id="ARBA00023135"/>
    </source>
</evidence>
<keyword evidence="6 9" id="KW-0733">Signal recognition particle</keyword>
<comment type="domain">
    <text evidence="9">Composed of three domains: the N-terminal N domain, which is responsible for interactions with the ribosome, the central G domain, which binds GTP, and the C-terminal M domain, which binds the RNA and the signal sequence of the RNC.</text>
</comment>
<evidence type="ECO:0000313" key="12">
    <source>
        <dbReference type="Proteomes" id="UP000019265"/>
    </source>
</evidence>
<dbReference type="Pfam" id="PF00448">
    <property type="entry name" value="SRP54"/>
    <property type="match status" value="1"/>
</dbReference>
<dbReference type="SMART" id="SM00963">
    <property type="entry name" value="SRP54_N"/>
    <property type="match status" value="1"/>
</dbReference>
<keyword evidence="7 9" id="KW-0687">Ribonucleoprotein</keyword>